<comment type="subcellular location">
    <subcellularLocation>
        <location evidence="10">Endoplasmic reticulum membrane</location>
        <topology evidence="10">Lipid-anchor</topology>
        <orientation evidence="10">Cytoplasmic side</orientation>
    </subcellularLocation>
</comment>
<dbReference type="InterPro" id="IPR005225">
    <property type="entry name" value="Small_GTP-bd"/>
</dbReference>
<comment type="caution">
    <text evidence="13">The sequence shown here is derived from an EMBL/GenBank/DDBJ whole genome shotgun (WGS) entry which is preliminary data.</text>
</comment>
<evidence type="ECO:0000256" key="8">
    <source>
        <dbReference type="ARBA" id="ARBA00023288"/>
    </source>
</evidence>
<dbReference type="GO" id="GO:0046872">
    <property type="term" value="F:metal ion binding"/>
    <property type="evidence" value="ECO:0007669"/>
    <property type="project" value="UniProtKB-KW"/>
</dbReference>
<dbReference type="PROSITE" id="PS51419">
    <property type="entry name" value="RAB"/>
    <property type="match status" value="1"/>
</dbReference>
<dbReference type="InterPro" id="IPR020849">
    <property type="entry name" value="Small_GTPase_Ras-type"/>
</dbReference>
<dbReference type="GO" id="GO:0007165">
    <property type="term" value="P:signal transduction"/>
    <property type="evidence" value="ECO:0007669"/>
    <property type="project" value="InterPro"/>
</dbReference>
<keyword evidence="5" id="KW-0460">Magnesium</keyword>
<evidence type="ECO:0000256" key="12">
    <source>
        <dbReference type="ARBA" id="ARBA00049117"/>
    </source>
</evidence>
<dbReference type="PROSITE" id="PS51420">
    <property type="entry name" value="RHO"/>
    <property type="match status" value="1"/>
</dbReference>
<keyword evidence="8" id="KW-0449">Lipoprotein</keyword>
<protein>
    <recommendedName>
        <fullName evidence="15">GTP-binding protein Rheb</fullName>
    </recommendedName>
</protein>
<dbReference type="InterPro" id="IPR001806">
    <property type="entry name" value="Small_GTPase"/>
</dbReference>
<keyword evidence="9" id="KW-0636">Prenylation</keyword>
<proteinExistence type="inferred from homology"/>
<accession>A0AAW1DHT4</accession>
<keyword evidence="7" id="KW-0472">Membrane</keyword>
<dbReference type="FunFam" id="3.40.50.300:FF:000273">
    <property type="entry name" value="GTP-binding protein Rheb homolog"/>
    <property type="match status" value="1"/>
</dbReference>
<dbReference type="Gene3D" id="3.40.50.300">
    <property type="entry name" value="P-loop containing nucleotide triphosphate hydrolases"/>
    <property type="match status" value="1"/>
</dbReference>
<dbReference type="SMART" id="SM00174">
    <property type="entry name" value="RHO"/>
    <property type="match status" value="1"/>
</dbReference>
<dbReference type="AlphaFoldDB" id="A0AAW1DHT4"/>
<evidence type="ECO:0000256" key="9">
    <source>
        <dbReference type="ARBA" id="ARBA00023289"/>
    </source>
</evidence>
<dbReference type="PANTHER" id="PTHR24070">
    <property type="entry name" value="RAS, DI-RAS, AND RHEB FAMILY MEMBERS OF SMALL GTPASE SUPERFAMILY"/>
    <property type="match status" value="1"/>
</dbReference>
<reference evidence="13 14" key="1">
    <citation type="submission" date="2022-12" db="EMBL/GenBank/DDBJ databases">
        <title>Chromosome-level genome assembly of true bugs.</title>
        <authorList>
            <person name="Ma L."/>
            <person name="Li H."/>
        </authorList>
    </citation>
    <scope>NUCLEOTIDE SEQUENCE [LARGE SCALE GENOMIC DNA]</scope>
    <source>
        <strain evidence="13">Lab_2022b</strain>
    </source>
</reference>
<comment type="similarity">
    <text evidence="11">Belongs to the small GTPase superfamily. Rheb family.</text>
</comment>
<evidence type="ECO:0000256" key="7">
    <source>
        <dbReference type="ARBA" id="ARBA00023136"/>
    </source>
</evidence>
<dbReference type="InterPro" id="IPR027417">
    <property type="entry name" value="P-loop_NTPase"/>
</dbReference>
<organism evidence="13 14">
    <name type="scientific">Rhynocoris fuscipes</name>
    <dbReference type="NCBI Taxonomy" id="488301"/>
    <lineage>
        <taxon>Eukaryota</taxon>
        <taxon>Metazoa</taxon>
        <taxon>Ecdysozoa</taxon>
        <taxon>Arthropoda</taxon>
        <taxon>Hexapoda</taxon>
        <taxon>Insecta</taxon>
        <taxon>Pterygota</taxon>
        <taxon>Neoptera</taxon>
        <taxon>Paraneoptera</taxon>
        <taxon>Hemiptera</taxon>
        <taxon>Heteroptera</taxon>
        <taxon>Panheteroptera</taxon>
        <taxon>Cimicomorpha</taxon>
        <taxon>Reduviidae</taxon>
        <taxon>Harpactorinae</taxon>
        <taxon>Harpactorini</taxon>
        <taxon>Rhynocoris</taxon>
    </lineage>
</organism>
<name>A0AAW1DHT4_9HEMI</name>
<dbReference type="NCBIfam" id="TIGR00231">
    <property type="entry name" value="small_GTP"/>
    <property type="match status" value="1"/>
</dbReference>
<dbReference type="PRINTS" id="PR00449">
    <property type="entry name" value="RASTRNSFRMNG"/>
</dbReference>
<evidence type="ECO:0000256" key="10">
    <source>
        <dbReference type="ARBA" id="ARBA00037811"/>
    </source>
</evidence>
<dbReference type="Proteomes" id="UP001461498">
    <property type="component" value="Unassembled WGS sequence"/>
</dbReference>
<sequence>MPPKQRKIAIMGYRSVGKSSLSIQFVDGQFVDSYDPTIENTFTKTTRIKSQDYDIKLVDTAGQDEYSIFPAQYSMDVHGYVLVYSITSIKSFEVVQIIYEKLLDMMGKIQVPIVLVGNKTDLHMERMISSDEGRRLAMSWKAAFLETSAKQNEVCKFLLQSVADVFHTMLLEIEKANGNVTEKGNCILS</sequence>
<evidence type="ECO:0000313" key="14">
    <source>
        <dbReference type="Proteomes" id="UP001461498"/>
    </source>
</evidence>
<evidence type="ECO:0000256" key="11">
    <source>
        <dbReference type="ARBA" id="ARBA00037969"/>
    </source>
</evidence>
<keyword evidence="1" id="KW-0488">Methylation</keyword>
<dbReference type="GO" id="GO:0005525">
    <property type="term" value="F:GTP binding"/>
    <property type="evidence" value="ECO:0007669"/>
    <property type="project" value="UniProtKB-KW"/>
</dbReference>
<comment type="catalytic activity">
    <reaction evidence="12">
        <text>GTP + H2O = GDP + phosphate + H(+)</text>
        <dbReference type="Rhea" id="RHEA:19669"/>
        <dbReference type="ChEBI" id="CHEBI:15377"/>
        <dbReference type="ChEBI" id="CHEBI:15378"/>
        <dbReference type="ChEBI" id="CHEBI:37565"/>
        <dbReference type="ChEBI" id="CHEBI:43474"/>
        <dbReference type="ChEBI" id="CHEBI:58189"/>
    </reaction>
    <physiologicalReaction direction="left-to-right" evidence="12">
        <dbReference type="Rhea" id="RHEA:19670"/>
    </physiologicalReaction>
</comment>
<dbReference type="PROSITE" id="PS51421">
    <property type="entry name" value="RAS"/>
    <property type="match status" value="1"/>
</dbReference>
<dbReference type="SUPFAM" id="SSF52540">
    <property type="entry name" value="P-loop containing nucleoside triphosphate hydrolases"/>
    <property type="match status" value="1"/>
</dbReference>
<dbReference type="GO" id="GO:0005789">
    <property type="term" value="C:endoplasmic reticulum membrane"/>
    <property type="evidence" value="ECO:0007669"/>
    <property type="project" value="UniProtKB-SubCell"/>
</dbReference>
<evidence type="ECO:0000256" key="1">
    <source>
        <dbReference type="ARBA" id="ARBA00022481"/>
    </source>
</evidence>
<keyword evidence="2" id="KW-0479">Metal-binding</keyword>
<evidence type="ECO:0000256" key="5">
    <source>
        <dbReference type="ARBA" id="ARBA00022842"/>
    </source>
</evidence>
<dbReference type="EMBL" id="JAPXFL010000003">
    <property type="protein sequence ID" value="KAK9508728.1"/>
    <property type="molecule type" value="Genomic_DNA"/>
</dbReference>
<keyword evidence="6" id="KW-0342">GTP-binding</keyword>
<gene>
    <name evidence="13" type="ORF">O3M35_006217</name>
</gene>
<dbReference type="Pfam" id="PF00071">
    <property type="entry name" value="Ras"/>
    <property type="match status" value="1"/>
</dbReference>
<evidence type="ECO:0000256" key="4">
    <source>
        <dbReference type="ARBA" id="ARBA00022801"/>
    </source>
</evidence>
<keyword evidence="3" id="KW-0547">Nucleotide-binding</keyword>
<keyword evidence="14" id="KW-1185">Reference proteome</keyword>
<evidence type="ECO:0000256" key="2">
    <source>
        <dbReference type="ARBA" id="ARBA00022723"/>
    </source>
</evidence>
<dbReference type="CDD" id="cd04137">
    <property type="entry name" value="RheB"/>
    <property type="match status" value="1"/>
</dbReference>
<keyword evidence="4" id="KW-0378">Hydrolase</keyword>
<dbReference type="SMART" id="SM00175">
    <property type="entry name" value="RAB"/>
    <property type="match status" value="1"/>
</dbReference>
<dbReference type="SMART" id="SM00173">
    <property type="entry name" value="RAS"/>
    <property type="match status" value="1"/>
</dbReference>
<evidence type="ECO:0000256" key="3">
    <source>
        <dbReference type="ARBA" id="ARBA00022741"/>
    </source>
</evidence>
<dbReference type="GO" id="GO:0003924">
    <property type="term" value="F:GTPase activity"/>
    <property type="evidence" value="ECO:0007669"/>
    <property type="project" value="InterPro"/>
</dbReference>
<evidence type="ECO:0008006" key="15">
    <source>
        <dbReference type="Google" id="ProtNLM"/>
    </source>
</evidence>
<evidence type="ECO:0000256" key="6">
    <source>
        <dbReference type="ARBA" id="ARBA00023134"/>
    </source>
</evidence>
<evidence type="ECO:0000313" key="13">
    <source>
        <dbReference type="EMBL" id="KAK9508728.1"/>
    </source>
</evidence>